<keyword evidence="8" id="KW-1185">Reference proteome</keyword>
<dbReference type="Gene3D" id="2.60.40.420">
    <property type="entry name" value="Cupredoxins - blue copper proteins"/>
    <property type="match status" value="1"/>
</dbReference>
<protein>
    <submittedName>
        <fullName evidence="7">Multicopper oxidase with three cupredoxin domains (Includes cell division protein FtsP and spore coat protein CotA)</fullName>
    </submittedName>
</protein>
<evidence type="ECO:0000256" key="3">
    <source>
        <dbReference type="ARBA" id="ARBA00023008"/>
    </source>
</evidence>
<evidence type="ECO:0000259" key="6">
    <source>
        <dbReference type="Pfam" id="PF07732"/>
    </source>
</evidence>
<dbReference type="InterPro" id="IPR011707">
    <property type="entry name" value="Cu-oxidase-like_N"/>
</dbReference>
<dbReference type="Proteomes" id="UP000198765">
    <property type="component" value="Chromosome I"/>
</dbReference>
<dbReference type="RefSeq" id="WP_091192630.1">
    <property type="nucleotide sequence ID" value="NZ_LT594324.1"/>
</dbReference>
<dbReference type="EMBL" id="LT594324">
    <property type="protein sequence ID" value="SBT42527.1"/>
    <property type="molecule type" value="Genomic_DNA"/>
</dbReference>
<evidence type="ECO:0000256" key="2">
    <source>
        <dbReference type="ARBA" id="ARBA00023002"/>
    </source>
</evidence>
<keyword evidence="3" id="KW-0186">Copper</keyword>
<feature type="region of interest" description="Disordered" evidence="4">
    <location>
        <begin position="57"/>
        <end position="76"/>
    </location>
</feature>
<sequence length="1010" mass="101338">MTPIRTPRLVAGLAAALLALGPAPAVAAPRDAAGSVRGSTALAVAAGSAGLAAAPTGRAPATLAGPPGPPQGTLPQTGCQLAAGTATCELWAKPGSVVLPGAAAPVPIWGFASTDAAPATLPGPVLVVDQGDRVTITVHNGLTDNLSLAFPAVTGLAPDRTGATPGGTRAYTFTAARPGTYLYEAGHTGYGARQVAMGLVGALVVRAPAVGGRPSAYGDTASIYDDEAVLVLTEVDPAFNAAPRTYDLRAYAPKYRLINGKAFPETAVVATDVGRTVLLRYVAAGLQPHPMTLLGLDQAVVGQDARPAAYPEAAVTLPLQPGQAVDAVVGVPAGPDGRRFALLESGGQLNNAGQRYGSTVNGVSPQQAFGGMLTFLDTNPPPASGDRVGPTSANVRVAPNPASVLNTITVTADFSDARNGNSVVDRAEAVVDDLRVAEGTGIPFAAAGFGAGPTVTGATAVLPGELLGTLTQGRHTVWVRGHDAAGNWGVVGSATLNLAVTGAVTTGVTLSPNPTGGTGGIAISATGDDRGLGGTVTDAEYFVDATGPSGTGTPLTLANPGTAVSAESGSIPALVAAALAEGRHTVLTHTRDSFGFWGPYASVDLVVDRTVPTLLSAAVDPAVTDGRTGSTSDPTCLRINAAFTDPPGGGVHSTIAGAEGFLDVGGADGTGFTFLALDGSFNSATENTYGLLPLSELTGIADGTHRVLVHARDSAGNWGPLAAVTFVLDRTGPVVTAVTATPNPTARAAVLALTATATDVSAVTDAEWYEGTDPGVGHGHPMTVSGSAVSGTIALNGFSRGNHTLWVRARDALGHWGTAGAVTVNVDPPDAIFSDGFSNGTSAWSQVFGTVSVSSGQLVAGTVGYVLDDTPAAERTMHTKADVTLGTFNPQTAVVTVHQLRNASGNPLAVVQYQRGNGVNQFRLGLLRPAGWAYTPWANANGGTIRLDWTSATAGSATLKVGTVTVGTLTGDTSGYTVESATLGMVARTATTTSGSLSFDNYASTRYTAP</sequence>
<dbReference type="GO" id="GO:0005507">
    <property type="term" value="F:copper ion binding"/>
    <property type="evidence" value="ECO:0007669"/>
    <property type="project" value="InterPro"/>
</dbReference>
<dbReference type="InterPro" id="IPR013783">
    <property type="entry name" value="Ig-like_fold"/>
</dbReference>
<gene>
    <name evidence="7" type="ORF">GA0070621_1536</name>
</gene>
<feature type="chain" id="PRO_5008382609" evidence="5">
    <location>
        <begin position="28"/>
        <end position="1010"/>
    </location>
</feature>
<organism evidence="7 8">
    <name type="scientific">Micromonospora narathiwatensis</name>
    <dbReference type="NCBI Taxonomy" id="299146"/>
    <lineage>
        <taxon>Bacteria</taxon>
        <taxon>Bacillati</taxon>
        <taxon>Actinomycetota</taxon>
        <taxon>Actinomycetes</taxon>
        <taxon>Micromonosporales</taxon>
        <taxon>Micromonosporaceae</taxon>
        <taxon>Micromonospora</taxon>
    </lineage>
</organism>
<dbReference type="InterPro" id="IPR045087">
    <property type="entry name" value="Cu-oxidase_fam"/>
</dbReference>
<dbReference type="GO" id="GO:0051301">
    <property type="term" value="P:cell division"/>
    <property type="evidence" value="ECO:0007669"/>
    <property type="project" value="UniProtKB-KW"/>
</dbReference>
<accession>A0A1A8ZFE5</accession>
<evidence type="ECO:0000256" key="4">
    <source>
        <dbReference type="SAM" id="MobiDB-lite"/>
    </source>
</evidence>
<evidence type="ECO:0000256" key="1">
    <source>
        <dbReference type="ARBA" id="ARBA00022723"/>
    </source>
</evidence>
<evidence type="ECO:0000313" key="8">
    <source>
        <dbReference type="Proteomes" id="UP000198765"/>
    </source>
</evidence>
<dbReference type="PANTHER" id="PTHR11709:SF394">
    <property type="entry name" value="FI03373P-RELATED"/>
    <property type="match status" value="1"/>
</dbReference>
<evidence type="ECO:0000256" key="5">
    <source>
        <dbReference type="SAM" id="SignalP"/>
    </source>
</evidence>
<dbReference type="GO" id="GO:0016491">
    <property type="term" value="F:oxidoreductase activity"/>
    <property type="evidence" value="ECO:0007669"/>
    <property type="project" value="UniProtKB-KW"/>
</dbReference>
<feature type="domain" description="Plastocyanin-like" evidence="6">
    <location>
        <begin position="120"/>
        <end position="208"/>
    </location>
</feature>
<dbReference type="InterPro" id="IPR008972">
    <property type="entry name" value="Cupredoxin"/>
</dbReference>
<proteinExistence type="predicted"/>
<evidence type="ECO:0000313" key="7">
    <source>
        <dbReference type="EMBL" id="SBT42527.1"/>
    </source>
</evidence>
<name>A0A1A8ZFE5_9ACTN</name>
<keyword evidence="7" id="KW-0132">Cell division</keyword>
<keyword evidence="7" id="KW-0167">Capsid protein</keyword>
<reference evidence="7 8" key="1">
    <citation type="submission" date="2016-06" db="EMBL/GenBank/DDBJ databases">
        <authorList>
            <person name="Kjaerup R.B."/>
            <person name="Dalgaard T.S."/>
            <person name="Juul-Madsen H.R."/>
        </authorList>
    </citation>
    <scope>NUCLEOTIDE SEQUENCE [LARGE SCALE GENOMIC DNA]</scope>
    <source>
        <strain evidence="7 8">DSM 45248</strain>
    </source>
</reference>
<keyword evidence="1" id="KW-0479">Metal-binding</keyword>
<keyword evidence="5" id="KW-0732">Signal</keyword>
<keyword evidence="7" id="KW-0946">Virion</keyword>
<dbReference type="AlphaFoldDB" id="A0A1A8ZFE5"/>
<dbReference type="PANTHER" id="PTHR11709">
    <property type="entry name" value="MULTI-COPPER OXIDASE"/>
    <property type="match status" value="1"/>
</dbReference>
<keyword evidence="2" id="KW-0560">Oxidoreductase</keyword>
<keyword evidence="7" id="KW-0131">Cell cycle</keyword>
<feature type="signal peptide" evidence="5">
    <location>
        <begin position="1"/>
        <end position="27"/>
    </location>
</feature>
<dbReference type="Pfam" id="PF07732">
    <property type="entry name" value="Cu-oxidase_3"/>
    <property type="match status" value="1"/>
</dbReference>
<dbReference type="PATRIC" id="fig|299146.4.peg.1588"/>
<dbReference type="SUPFAM" id="SSF49503">
    <property type="entry name" value="Cupredoxins"/>
    <property type="match status" value="2"/>
</dbReference>
<dbReference type="GO" id="GO:0005975">
    <property type="term" value="P:carbohydrate metabolic process"/>
    <property type="evidence" value="ECO:0007669"/>
    <property type="project" value="UniProtKB-ARBA"/>
</dbReference>
<dbReference type="Gene3D" id="2.60.40.10">
    <property type="entry name" value="Immunoglobulins"/>
    <property type="match status" value="1"/>
</dbReference>